<dbReference type="Proteomes" id="UP000681722">
    <property type="component" value="Unassembled WGS sequence"/>
</dbReference>
<name>A0A8S2YYQ3_9BILA</name>
<reference evidence="1" key="1">
    <citation type="submission" date="2021-02" db="EMBL/GenBank/DDBJ databases">
        <authorList>
            <person name="Nowell W R."/>
        </authorList>
    </citation>
    <scope>NUCLEOTIDE SEQUENCE</scope>
</reference>
<protein>
    <submittedName>
        <fullName evidence="1">Uncharacterized protein</fullName>
    </submittedName>
</protein>
<dbReference type="AlphaFoldDB" id="A0A8S2YYQ3"/>
<organism evidence="1 2">
    <name type="scientific">Didymodactylos carnosus</name>
    <dbReference type="NCBI Taxonomy" id="1234261"/>
    <lineage>
        <taxon>Eukaryota</taxon>
        <taxon>Metazoa</taxon>
        <taxon>Spiralia</taxon>
        <taxon>Gnathifera</taxon>
        <taxon>Rotifera</taxon>
        <taxon>Eurotatoria</taxon>
        <taxon>Bdelloidea</taxon>
        <taxon>Philodinida</taxon>
        <taxon>Philodinidae</taxon>
        <taxon>Didymodactylos</taxon>
    </lineage>
</organism>
<dbReference type="EMBL" id="CAJOBC010122795">
    <property type="protein sequence ID" value="CAF4582043.1"/>
    <property type="molecule type" value="Genomic_DNA"/>
</dbReference>
<gene>
    <name evidence="1" type="ORF">SRO942_LOCUS48173</name>
</gene>
<evidence type="ECO:0000313" key="2">
    <source>
        <dbReference type="Proteomes" id="UP000681722"/>
    </source>
</evidence>
<evidence type="ECO:0000313" key="1">
    <source>
        <dbReference type="EMBL" id="CAF4582043.1"/>
    </source>
</evidence>
<accession>A0A8S2YYQ3</accession>
<proteinExistence type="predicted"/>
<feature type="non-terminal residue" evidence="1">
    <location>
        <position position="80"/>
    </location>
</feature>
<sequence length="80" mass="8742">MAAVGEHYDQLIDDDVQKMVMLEQLEWIGNVSGGESTLVLGEKPGSWSRRVFYLAILLAQKTGLFVTVGISNPKPPPTVV</sequence>
<comment type="caution">
    <text evidence="1">The sequence shown here is derived from an EMBL/GenBank/DDBJ whole genome shotgun (WGS) entry which is preliminary data.</text>
</comment>